<dbReference type="InterPro" id="IPR012296">
    <property type="entry name" value="Nuclease_put_TT1808"/>
</dbReference>
<dbReference type="InterPro" id="IPR008538">
    <property type="entry name" value="Uma2"/>
</dbReference>
<dbReference type="AlphaFoldDB" id="A0A0H5P4F5"/>
<name>A0A0H5P4F5_NOCFR</name>
<reference evidence="3" key="1">
    <citation type="submission" date="2015-03" db="EMBL/GenBank/DDBJ databases">
        <authorList>
            <consortium name="Pathogen Informatics"/>
        </authorList>
    </citation>
    <scope>NUCLEOTIDE SEQUENCE [LARGE SCALE GENOMIC DNA]</scope>
    <source>
        <strain evidence="3">NCTC11134</strain>
        <plasmid evidence="3">2</plasmid>
    </source>
</reference>
<geneLocation type="plasmid" evidence="2">
    <name>2</name>
</geneLocation>
<sequence length="217" mass="24592">MSRPRIEEPDLPEYMTWEELEQLPAEIADQIELWDGRVVWVRRGPTEHQMFTVRMRNEIERCARKSMSEHPETCWKVNVETNVFLGTSGKSDFLTPDFLVHRCLGAPFQDVRAADTLLVGEVLSPADTHTDIEAKKGRYAGAGIPWYWEVAIARTASAIATVRAYVLETGHGRIPEGVRPLRPANYLLVGEWAAGDAAGVRIEFPFPIDIPWSELEY</sequence>
<proteinExistence type="predicted"/>
<keyword evidence="2" id="KW-0614">Plasmid</keyword>
<protein>
    <submittedName>
        <fullName evidence="2">Uncharacterized protein conserved in cyanobacteria</fullName>
    </submittedName>
</protein>
<organism evidence="2 3">
    <name type="scientific">Nocardia farcinica</name>
    <dbReference type="NCBI Taxonomy" id="37329"/>
    <lineage>
        <taxon>Bacteria</taxon>
        <taxon>Bacillati</taxon>
        <taxon>Actinomycetota</taxon>
        <taxon>Actinomycetes</taxon>
        <taxon>Mycobacteriales</taxon>
        <taxon>Nocardiaceae</taxon>
        <taxon>Nocardia</taxon>
    </lineage>
</organism>
<dbReference type="Gene3D" id="3.90.1570.10">
    <property type="entry name" value="tt1808, chain A"/>
    <property type="match status" value="1"/>
</dbReference>
<evidence type="ECO:0000259" key="1">
    <source>
        <dbReference type="Pfam" id="PF05685"/>
    </source>
</evidence>
<gene>
    <name evidence="2" type="ORF">ERS450000_05113</name>
</gene>
<dbReference type="Proteomes" id="UP000057820">
    <property type="component" value="Plasmid 2"/>
</dbReference>
<dbReference type="KEGG" id="nfr:ERS450000_05113"/>
<dbReference type="SUPFAM" id="SSF52980">
    <property type="entry name" value="Restriction endonuclease-like"/>
    <property type="match status" value="1"/>
</dbReference>
<dbReference type="Pfam" id="PF05685">
    <property type="entry name" value="Uma2"/>
    <property type="match status" value="1"/>
</dbReference>
<feature type="domain" description="Putative restriction endonuclease" evidence="1">
    <location>
        <begin position="17"/>
        <end position="151"/>
    </location>
</feature>
<accession>A0A0H5P4F5</accession>
<evidence type="ECO:0000313" key="2">
    <source>
        <dbReference type="EMBL" id="CRY82715.1"/>
    </source>
</evidence>
<dbReference type="EMBL" id="LN868939">
    <property type="protein sequence ID" value="CRY82715.1"/>
    <property type="molecule type" value="Genomic_DNA"/>
</dbReference>
<dbReference type="RefSeq" id="WP_060594464.1">
    <property type="nucleotide sequence ID" value="NZ_CP031418.1"/>
</dbReference>
<dbReference type="InterPro" id="IPR011335">
    <property type="entry name" value="Restrct_endonuc-II-like"/>
</dbReference>
<dbReference type="CDD" id="cd06260">
    <property type="entry name" value="DUF820-like"/>
    <property type="match status" value="1"/>
</dbReference>
<evidence type="ECO:0000313" key="3">
    <source>
        <dbReference type="Proteomes" id="UP000057820"/>
    </source>
</evidence>